<keyword evidence="3 5" id="KW-0067">ATP-binding</keyword>
<evidence type="ECO:0000256" key="1">
    <source>
        <dbReference type="ARBA" id="ARBA00022448"/>
    </source>
</evidence>
<dbReference type="InterPro" id="IPR003439">
    <property type="entry name" value="ABC_transporter-like_ATP-bd"/>
</dbReference>
<dbReference type="PANTHER" id="PTHR42939">
    <property type="entry name" value="ABC TRANSPORTER ATP-BINDING PROTEIN ALBC-RELATED"/>
    <property type="match status" value="1"/>
</dbReference>
<dbReference type="GO" id="GO:0005524">
    <property type="term" value="F:ATP binding"/>
    <property type="evidence" value="ECO:0007669"/>
    <property type="project" value="UniProtKB-KW"/>
</dbReference>
<keyword evidence="2" id="KW-0547">Nucleotide-binding</keyword>
<dbReference type="InterPro" id="IPR017871">
    <property type="entry name" value="ABC_transporter-like_CS"/>
</dbReference>
<keyword evidence="6" id="KW-1185">Reference proteome</keyword>
<dbReference type="InterPro" id="IPR003593">
    <property type="entry name" value="AAA+_ATPase"/>
</dbReference>
<evidence type="ECO:0000259" key="4">
    <source>
        <dbReference type="PROSITE" id="PS50893"/>
    </source>
</evidence>
<dbReference type="Gene3D" id="3.40.50.300">
    <property type="entry name" value="P-loop containing nucleotide triphosphate hydrolases"/>
    <property type="match status" value="1"/>
</dbReference>
<evidence type="ECO:0000256" key="2">
    <source>
        <dbReference type="ARBA" id="ARBA00022741"/>
    </source>
</evidence>
<dbReference type="PROSITE" id="PS50893">
    <property type="entry name" value="ABC_TRANSPORTER_2"/>
    <property type="match status" value="1"/>
</dbReference>
<dbReference type="Proteomes" id="UP001529255">
    <property type="component" value="Unassembled WGS sequence"/>
</dbReference>
<sequence length="239" mass="26964">MTVLEITDLTKVVDQKTLLNNINLLLTSSHIYGLIGENGAGKTTLFRCLLGLSSFVGKIYIDNELVTKNNINEFLKKIGFISPFPDSYDSLTIEEVFEQHIRYYGVACIEAEKYLKEFGLTVSLTDKISMLSLGMKQRLNIALVLLHNPDIVVLDEPFNGLDREGISLLKKVLVELEQKDKLIIVSSHSFAELESVIDKVIMIQNGKIVKTSDFREIKSGDLKTLEDLYQKYQVEANLC</sequence>
<evidence type="ECO:0000313" key="5">
    <source>
        <dbReference type="EMBL" id="MDL5043709.1"/>
    </source>
</evidence>
<proteinExistence type="predicted"/>
<dbReference type="PROSITE" id="PS00211">
    <property type="entry name" value="ABC_TRANSPORTER_1"/>
    <property type="match status" value="1"/>
</dbReference>
<reference evidence="5 6" key="1">
    <citation type="submission" date="2023-06" db="EMBL/GenBank/DDBJ databases">
        <title>A potential novel species of Streptococcus isolated from human milk sample.</title>
        <authorList>
            <person name="Nguyen H.V."/>
            <person name="Trinh A.T.V."/>
            <person name="Hoang A.T.L."/>
            <person name="Bui L.N.H."/>
            <person name="Tran Q.T.L."/>
            <person name="Trinh T."/>
        </authorList>
    </citation>
    <scope>NUCLEOTIDE SEQUENCE [LARGE SCALE GENOMIC DNA]</scope>
    <source>
        <strain evidence="5 6">VTCC 12812</strain>
    </source>
</reference>
<keyword evidence="1" id="KW-0813">Transport</keyword>
<dbReference type="InterPro" id="IPR027417">
    <property type="entry name" value="P-loop_NTPase"/>
</dbReference>
<dbReference type="Pfam" id="PF00005">
    <property type="entry name" value="ABC_tran"/>
    <property type="match status" value="1"/>
</dbReference>
<organism evidence="5 6">
    <name type="scientific">Streptococcus raffinosi</name>
    <dbReference type="NCBI Taxonomy" id="3053355"/>
    <lineage>
        <taxon>Bacteria</taxon>
        <taxon>Bacillati</taxon>
        <taxon>Bacillota</taxon>
        <taxon>Bacilli</taxon>
        <taxon>Lactobacillales</taxon>
        <taxon>Streptococcaceae</taxon>
        <taxon>Streptococcus</taxon>
    </lineage>
</organism>
<dbReference type="SMART" id="SM00382">
    <property type="entry name" value="AAA"/>
    <property type="match status" value="1"/>
</dbReference>
<evidence type="ECO:0000313" key="6">
    <source>
        <dbReference type="Proteomes" id="UP001529255"/>
    </source>
</evidence>
<name>A0ABT7LSV1_9STRE</name>
<gene>
    <name evidence="5" type="ORF">QRD39_06230</name>
</gene>
<dbReference type="EMBL" id="JASUZV010000008">
    <property type="protein sequence ID" value="MDL5043709.1"/>
    <property type="molecule type" value="Genomic_DNA"/>
</dbReference>
<dbReference type="SUPFAM" id="SSF52540">
    <property type="entry name" value="P-loop containing nucleoside triphosphate hydrolases"/>
    <property type="match status" value="1"/>
</dbReference>
<dbReference type="InterPro" id="IPR051782">
    <property type="entry name" value="ABC_Transporter_VariousFunc"/>
</dbReference>
<dbReference type="RefSeq" id="WP_285956000.1">
    <property type="nucleotide sequence ID" value="NZ_JASUZV010000008.1"/>
</dbReference>
<protein>
    <submittedName>
        <fullName evidence="5">ABC transporter ATP-binding protein</fullName>
    </submittedName>
</protein>
<dbReference type="PANTHER" id="PTHR42939:SF1">
    <property type="entry name" value="ABC TRANSPORTER ATP-BINDING PROTEIN ALBC-RELATED"/>
    <property type="match status" value="1"/>
</dbReference>
<feature type="domain" description="ABC transporter" evidence="4">
    <location>
        <begin position="4"/>
        <end position="230"/>
    </location>
</feature>
<evidence type="ECO:0000256" key="3">
    <source>
        <dbReference type="ARBA" id="ARBA00022840"/>
    </source>
</evidence>
<comment type="caution">
    <text evidence="5">The sequence shown here is derived from an EMBL/GenBank/DDBJ whole genome shotgun (WGS) entry which is preliminary data.</text>
</comment>
<accession>A0ABT7LSV1</accession>